<accession>A0ABV6AYX9</accession>
<dbReference type="Pfam" id="PF00440">
    <property type="entry name" value="TetR_N"/>
    <property type="match status" value="1"/>
</dbReference>
<dbReference type="InterPro" id="IPR011075">
    <property type="entry name" value="TetR_C"/>
</dbReference>
<dbReference type="SUPFAM" id="SSF48498">
    <property type="entry name" value="Tetracyclin repressor-like, C-terminal domain"/>
    <property type="match status" value="1"/>
</dbReference>
<evidence type="ECO:0000256" key="1">
    <source>
        <dbReference type="ARBA" id="ARBA00023015"/>
    </source>
</evidence>
<proteinExistence type="predicted"/>
<dbReference type="InterPro" id="IPR050109">
    <property type="entry name" value="HTH-type_TetR-like_transc_reg"/>
</dbReference>
<dbReference type="SUPFAM" id="SSF46689">
    <property type="entry name" value="Homeodomain-like"/>
    <property type="match status" value="1"/>
</dbReference>
<dbReference type="PROSITE" id="PS50977">
    <property type="entry name" value="HTH_TETR_2"/>
    <property type="match status" value="1"/>
</dbReference>
<keyword evidence="2 4" id="KW-0238">DNA-binding</keyword>
<dbReference type="PRINTS" id="PR00455">
    <property type="entry name" value="HTHTETR"/>
</dbReference>
<dbReference type="Proteomes" id="UP001589733">
    <property type="component" value="Unassembled WGS sequence"/>
</dbReference>
<evidence type="ECO:0000256" key="5">
    <source>
        <dbReference type="SAM" id="MobiDB-lite"/>
    </source>
</evidence>
<dbReference type="PANTHER" id="PTHR30055:SF149">
    <property type="entry name" value="TETR-FAMILY TRANSCRIPTIONAL REGULATOR"/>
    <property type="match status" value="1"/>
</dbReference>
<dbReference type="PROSITE" id="PS01081">
    <property type="entry name" value="HTH_TETR_1"/>
    <property type="match status" value="1"/>
</dbReference>
<comment type="caution">
    <text evidence="7">The sequence shown here is derived from an EMBL/GenBank/DDBJ whole genome shotgun (WGS) entry which is preliminary data.</text>
</comment>
<keyword evidence="3" id="KW-0804">Transcription</keyword>
<gene>
    <name evidence="7" type="ORF">ACFFLM_11985</name>
</gene>
<dbReference type="EMBL" id="JBHLYR010000036">
    <property type="protein sequence ID" value="MFB9992688.1"/>
    <property type="molecule type" value="Genomic_DNA"/>
</dbReference>
<dbReference type="RefSeq" id="WP_380010075.1">
    <property type="nucleotide sequence ID" value="NZ_JBHLYR010000036.1"/>
</dbReference>
<reference evidence="7 8" key="1">
    <citation type="submission" date="2024-09" db="EMBL/GenBank/DDBJ databases">
        <authorList>
            <person name="Sun Q."/>
            <person name="Mori K."/>
        </authorList>
    </citation>
    <scope>NUCLEOTIDE SEQUENCE [LARGE SCALE GENOMIC DNA]</scope>
    <source>
        <strain evidence="7 8">JCM 13503</strain>
    </source>
</reference>
<evidence type="ECO:0000256" key="2">
    <source>
        <dbReference type="ARBA" id="ARBA00023125"/>
    </source>
</evidence>
<dbReference type="InterPro" id="IPR009057">
    <property type="entry name" value="Homeodomain-like_sf"/>
</dbReference>
<organism evidence="7 8">
    <name type="scientific">Deinococcus oregonensis</name>
    <dbReference type="NCBI Taxonomy" id="1805970"/>
    <lineage>
        <taxon>Bacteria</taxon>
        <taxon>Thermotogati</taxon>
        <taxon>Deinococcota</taxon>
        <taxon>Deinococci</taxon>
        <taxon>Deinococcales</taxon>
        <taxon>Deinococcaceae</taxon>
        <taxon>Deinococcus</taxon>
    </lineage>
</organism>
<keyword evidence="1" id="KW-0805">Transcription regulation</keyword>
<dbReference type="Pfam" id="PF16859">
    <property type="entry name" value="TetR_C_11"/>
    <property type="match status" value="1"/>
</dbReference>
<evidence type="ECO:0000259" key="6">
    <source>
        <dbReference type="PROSITE" id="PS50977"/>
    </source>
</evidence>
<feature type="compositionally biased region" description="Pro residues" evidence="5">
    <location>
        <begin position="1"/>
        <end position="10"/>
    </location>
</feature>
<keyword evidence="8" id="KW-1185">Reference proteome</keyword>
<dbReference type="PANTHER" id="PTHR30055">
    <property type="entry name" value="HTH-TYPE TRANSCRIPTIONAL REGULATOR RUTR"/>
    <property type="match status" value="1"/>
</dbReference>
<sequence>MTSDPPPVRTPAPSGRKRNPQLDGLLLDAALDILADIGPAALTMDLVASRAGAGKATIYRRWSSKSELITEALAHFRSTQVDLGALPDTGTLRGDLLSLFRPQSPDESERRMRIMTGLASLLIHEQAFAADVHTAVVQPWAQAHLALMQRAQARGEISATADLLALSQLVPAMAAYRSLIQRQPFDLAFLEPLVDGVLLPALRP</sequence>
<protein>
    <submittedName>
        <fullName evidence="7">TetR/AcrR family transcriptional regulator</fullName>
    </submittedName>
</protein>
<dbReference type="Gene3D" id="1.10.357.10">
    <property type="entry name" value="Tetracycline Repressor, domain 2"/>
    <property type="match status" value="1"/>
</dbReference>
<evidence type="ECO:0000313" key="8">
    <source>
        <dbReference type="Proteomes" id="UP001589733"/>
    </source>
</evidence>
<dbReference type="InterPro" id="IPR001647">
    <property type="entry name" value="HTH_TetR"/>
</dbReference>
<feature type="DNA-binding region" description="H-T-H motif" evidence="4">
    <location>
        <begin position="43"/>
        <end position="62"/>
    </location>
</feature>
<evidence type="ECO:0000256" key="3">
    <source>
        <dbReference type="ARBA" id="ARBA00023163"/>
    </source>
</evidence>
<evidence type="ECO:0000256" key="4">
    <source>
        <dbReference type="PROSITE-ProRule" id="PRU00335"/>
    </source>
</evidence>
<dbReference type="Gene3D" id="1.10.10.60">
    <property type="entry name" value="Homeodomain-like"/>
    <property type="match status" value="1"/>
</dbReference>
<dbReference type="InterPro" id="IPR023772">
    <property type="entry name" value="DNA-bd_HTH_TetR-type_CS"/>
</dbReference>
<name>A0ABV6AYX9_9DEIO</name>
<evidence type="ECO:0000313" key="7">
    <source>
        <dbReference type="EMBL" id="MFB9992688.1"/>
    </source>
</evidence>
<dbReference type="InterPro" id="IPR036271">
    <property type="entry name" value="Tet_transcr_reg_TetR-rel_C_sf"/>
</dbReference>
<feature type="region of interest" description="Disordered" evidence="5">
    <location>
        <begin position="1"/>
        <end position="21"/>
    </location>
</feature>
<feature type="domain" description="HTH tetR-type" evidence="6">
    <location>
        <begin position="20"/>
        <end position="80"/>
    </location>
</feature>